<dbReference type="PROSITE" id="PS50127">
    <property type="entry name" value="UBC_2"/>
    <property type="match status" value="1"/>
</dbReference>
<organism evidence="8 9">
    <name type="scientific">Quillaja saponaria</name>
    <name type="common">Soap bark tree</name>
    <dbReference type="NCBI Taxonomy" id="32244"/>
    <lineage>
        <taxon>Eukaryota</taxon>
        <taxon>Viridiplantae</taxon>
        <taxon>Streptophyta</taxon>
        <taxon>Embryophyta</taxon>
        <taxon>Tracheophyta</taxon>
        <taxon>Spermatophyta</taxon>
        <taxon>Magnoliopsida</taxon>
        <taxon>eudicotyledons</taxon>
        <taxon>Gunneridae</taxon>
        <taxon>Pentapetalae</taxon>
        <taxon>rosids</taxon>
        <taxon>fabids</taxon>
        <taxon>Fabales</taxon>
        <taxon>Quillajaceae</taxon>
        <taxon>Quillaja</taxon>
    </lineage>
</organism>
<keyword evidence="3" id="KW-0547">Nucleotide-binding</keyword>
<dbReference type="FunFam" id="3.10.110.10:FF:000028">
    <property type="entry name" value="Probable ubiquitin-conjugating enzyme E2 23"/>
    <property type="match status" value="1"/>
</dbReference>
<feature type="domain" description="UBC core" evidence="7">
    <location>
        <begin position="478"/>
        <end position="638"/>
    </location>
</feature>
<dbReference type="AlphaFoldDB" id="A0AAD7QHU2"/>
<sequence length="743" mass="83432">MSRFRSMEPPNSKKRVYSGSSSRLMDPEVVEIPPSICPNSKLIKQKEVILHNLIDIDKDEDSPDVMFIGERVPFIRNKGKEIESIPHGYDDHQAKELLSNYSFGPLGPASGDESSNNFASVSHNLISHDGHNSDMPYEDEKYIDHFFDDYMDIDEYTLLQAHFDKLDIPTGIEAPIPWLVDLDKSKKKSVTGSSSLYMGHEMQSDAEGHLVVDLSFPSQSFEPPHSKTKGTLIGSSAWQTKRDSVDHPSRMEPPSTWVSSEAAKIKKKSFAKKYRRLEAFQNKRKFAAALSNYDSVNHFDAMHPPLGGAAGLSNYGSVHHFDAMKLPLGDELPFWGHTPEAANDQVSASGLYFPNLPPVNSSYYPFGIESTKPGWQEAYSSNFKQSFINNTAHSSFHHPFSPPVSPHDEMSDNFWVHGSAQYLNNVVVAESPVPVISNEDRDEILRKFQLFKQFDTVEDTSDHHYTCHSSSSKQPSKNWAKKIQEEWKILEKDLPDSIFVRVYEARMDLLRAVIIGAEGTPYHDGLFFFDVFFPIGYPNAPPQVYYHSGGLRLNPNLYHCGKVCLSLLNTWSGGKNEKWIPGVSTILQVLVSIQGLILNAKPYFNEPGYAHMSGLAAGEMRSLQYNEDTFILSLRTMVYIMRRPPKHFEEFVWGHFCNRAHDILVACKAYMDGAQVGCLSKGGVQDVDEGDKSSSKRFKDSLPAYLDMLVKEFTKIGARGCENFLSPEITGKPSSTGLPTVAK</sequence>
<keyword evidence="9" id="KW-1185">Reference proteome</keyword>
<feature type="region of interest" description="Disordered" evidence="6">
    <location>
        <begin position="1"/>
        <end position="22"/>
    </location>
</feature>
<evidence type="ECO:0000256" key="1">
    <source>
        <dbReference type="ARBA" id="ARBA00012486"/>
    </source>
</evidence>
<protein>
    <recommendedName>
        <fullName evidence="1">E2 ubiquitin-conjugating enzyme</fullName>
        <ecNumber evidence="1">2.3.2.23</ecNumber>
    </recommendedName>
</protein>
<keyword evidence="4" id="KW-0833">Ubl conjugation pathway</keyword>
<comment type="caution">
    <text evidence="8">The sequence shown here is derived from an EMBL/GenBank/DDBJ whole genome shotgun (WGS) entry which is preliminary data.</text>
</comment>
<name>A0AAD7QHU2_QUISA</name>
<evidence type="ECO:0000259" key="7">
    <source>
        <dbReference type="PROSITE" id="PS50127"/>
    </source>
</evidence>
<evidence type="ECO:0000256" key="3">
    <source>
        <dbReference type="ARBA" id="ARBA00022741"/>
    </source>
</evidence>
<dbReference type="InterPro" id="IPR000608">
    <property type="entry name" value="UBC"/>
</dbReference>
<dbReference type="SUPFAM" id="SSF54495">
    <property type="entry name" value="UBC-like"/>
    <property type="match status" value="1"/>
</dbReference>
<dbReference type="Pfam" id="PF00179">
    <property type="entry name" value="UQ_con"/>
    <property type="match status" value="1"/>
</dbReference>
<dbReference type="EC" id="2.3.2.23" evidence="1"/>
<keyword evidence="2" id="KW-0808">Transferase</keyword>
<dbReference type="KEGG" id="qsa:O6P43_000962"/>
<evidence type="ECO:0000256" key="4">
    <source>
        <dbReference type="ARBA" id="ARBA00022786"/>
    </source>
</evidence>
<dbReference type="InterPro" id="IPR016135">
    <property type="entry name" value="UBQ-conjugating_enzyme/RWD"/>
</dbReference>
<dbReference type="GO" id="GO:0061631">
    <property type="term" value="F:ubiquitin conjugating enzyme activity"/>
    <property type="evidence" value="ECO:0007669"/>
    <property type="project" value="UniProtKB-EC"/>
</dbReference>
<reference evidence="8 9" key="1">
    <citation type="journal article" date="2023" name="Science">
        <title>Elucidation of the pathway for biosynthesis of saponin adjuvants from the soapbark tree.</title>
        <authorList>
            <person name="Reed J."/>
            <person name="Orme A."/>
            <person name="El-Demerdash A."/>
            <person name="Owen C."/>
            <person name="Martin L.B.B."/>
            <person name="Misra R.C."/>
            <person name="Kikuchi S."/>
            <person name="Rejzek M."/>
            <person name="Martin A.C."/>
            <person name="Harkess A."/>
            <person name="Leebens-Mack J."/>
            <person name="Louveau T."/>
            <person name="Stephenson M.J."/>
            <person name="Osbourn A."/>
        </authorList>
    </citation>
    <scope>NUCLEOTIDE SEQUENCE [LARGE SCALE GENOMIC DNA]</scope>
    <source>
        <strain evidence="8">S10</strain>
    </source>
</reference>
<dbReference type="PANTHER" id="PTHR46116:SF41">
    <property type="entry name" value="UBIQUITIN-CONJUGATING ENZYME E2 25-RELATED"/>
    <property type="match status" value="1"/>
</dbReference>
<dbReference type="Gene3D" id="3.10.110.10">
    <property type="entry name" value="Ubiquitin Conjugating Enzyme"/>
    <property type="match status" value="1"/>
</dbReference>
<dbReference type="Proteomes" id="UP001163823">
    <property type="component" value="Chromosome 1"/>
</dbReference>
<evidence type="ECO:0000313" key="8">
    <source>
        <dbReference type="EMBL" id="KAJ7981739.1"/>
    </source>
</evidence>
<evidence type="ECO:0000256" key="5">
    <source>
        <dbReference type="ARBA" id="ARBA00022840"/>
    </source>
</evidence>
<dbReference type="EMBL" id="JARAOO010000001">
    <property type="protein sequence ID" value="KAJ7981739.1"/>
    <property type="molecule type" value="Genomic_DNA"/>
</dbReference>
<evidence type="ECO:0000313" key="9">
    <source>
        <dbReference type="Proteomes" id="UP001163823"/>
    </source>
</evidence>
<evidence type="ECO:0000256" key="2">
    <source>
        <dbReference type="ARBA" id="ARBA00022679"/>
    </source>
</evidence>
<proteinExistence type="predicted"/>
<gene>
    <name evidence="8" type="ORF">O6P43_000962</name>
</gene>
<dbReference type="CDD" id="cd23837">
    <property type="entry name" value="UBCc_UBE2O"/>
    <property type="match status" value="1"/>
</dbReference>
<evidence type="ECO:0000256" key="6">
    <source>
        <dbReference type="SAM" id="MobiDB-lite"/>
    </source>
</evidence>
<dbReference type="SMART" id="SM00212">
    <property type="entry name" value="UBCc"/>
    <property type="match status" value="1"/>
</dbReference>
<dbReference type="PANTHER" id="PTHR46116">
    <property type="entry name" value="(E3-INDEPENDENT) E2 UBIQUITIN-CONJUGATING ENZYME"/>
    <property type="match status" value="1"/>
</dbReference>
<keyword evidence="5" id="KW-0067">ATP-binding</keyword>
<accession>A0AAD7QHU2</accession>
<dbReference type="GO" id="GO:0005524">
    <property type="term" value="F:ATP binding"/>
    <property type="evidence" value="ECO:0007669"/>
    <property type="project" value="UniProtKB-KW"/>
</dbReference>